<sequence>MKTGLPDYQIEIWRANTALVSELKSDERIGGLALLLSAIPSFIPYYVPPLAPGATQKAIDPTTGVVDLIIPKGYTVDTLSSNWSGSSR</sequence>
<reference evidence="1" key="1">
    <citation type="journal article" date="2014" name="Front. Microbiol.">
        <title>High frequency of phylogenetically diverse reductive dehalogenase-homologous genes in deep subseafloor sedimentary metagenomes.</title>
        <authorList>
            <person name="Kawai M."/>
            <person name="Futagami T."/>
            <person name="Toyoda A."/>
            <person name="Takaki Y."/>
            <person name="Nishi S."/>
            <person name="Hori S."/>
            <person name="Arai W."/>
            <person name="Tsubouchi T."/>
            <person name="Morono Y."/>
            <person name="Uchiyama I."/>
            <person name="Ito T."/>
            <person name="Fujiyama A."/>
            <person name="Inagaki F."/>
            <person name="Takami H."/>
        </authorList>
    </citation>
    <scope>NUCLEOTIDE SEQUENCE</scope>
    <source>
        <strain evidence="1">Expedition CK06-06</strain>
    </source>
</reference>
<dbReference type="EMBL" id="BARW01007657">
    <property type="protein sequence ID" value="GAI74622.1"/>
    <property type="molecule type" value="Genomic_DNA"/>
</dbReference>
<name>X1R1H5_9ZZZZ</name>
<comment type="caution">
    <text evidence="1">The sequence shown here is derived from an EMBL/GenBank/DDBJ whole genome shotgun (WGS) entry which is preliminary data.</text>
</comment>
<gene>
    <name evidence="1" type="ORF">S12H4_15877</name>
</gene>
<feature type="non-terminal residue" evidence="1">
    <location>
        <position position="88"/>
    </location>
</feature>
<dbReference type="AlphaFoldDB" id="X1R1H5"/>
<organism evidence="1">
    <name type="scientific">marine sediment metagenome</name>
    <dbReference type="NCBI Taxonomy" id="412755"/>
    <lineage>
        <taxon>unclassified sequences</taxon>
        <taxon>metagenomes</taxon>
        <taxon>ecological metagenomes</taxon>
    </lineage>
</organism>
<proteinExistence type="predicted"/>
<protein>
    <submittedName>
        <fullName evidence="1">Uncharacterized protein</fullName>
    </submittedName>
</protein>
<accession>X1R1H5</accession>
<evidence type="ECO:0000313" key="1">
    <source>
        <dbReference type="EMBL" id="GAI74622.1"/>
    </source>
</evidence>